<feature type="transmembrane region" description="Helical" evidence="8">
    <location>
        <begin position="60"/>
        <end position="80"/>
    </location>
</feature>
<dbReference type="GO" id="GO:0050909">
    <property type="term" value="P:sensory perception of taste"/>
    <property type="evidence" value="ECO:0007669"/>
    <property type="project" value="InterPro"/>
</dbReference>
<dbReference type="GO" id="GO:0005886">
    <property type="term" value="C:plasma membrane"/>
    <property type="evidence" value="ECO:0007669"/>
    <property type="project" value="UniProtKB-SubCell"/>
</dbReference>
<dbReference type="GO" id="GO:0030425">
    <property type="term" value="C:dendrite"/>
    <property type="evidence" value="ECO:0007669"/>
    <property type="project" value="TreeGrafter"/>
</dbReference>
<dbReference type="GO" id="GO:0030424">
    <property type="term" value="C:axon"/>
    <property type="evidence" value="ECO:0007669"/>
    <property type="project" value="TreeGrafter"/>
</dbReference>
<evidence type="ECO:0000256" key="7">
    <source>
        <dbReference type="ARBA" id="ARBA00023224"/>
    </source>
</evidence>
<dbReference type="EMBL" id="KY283554">
    <property type="protein sequence ID" value="AST36214.1"/>
    <property type="molecule type" value="mRNA"/>
</dbReference>
<accession>A0A223HCW4</accession>
<feature type="transmembrane region" description="Helical" evidence="8">
    <location>
        <begin position="386"/>
        <end position="404"/>
    </location>
</feature>
<evidence type="ECO:0000256" key="4">
    <source>
        <dbReference type="ARBA" id="ARBA00022989"/>
    </source>
</evidence>
<feature type="transmembrane region" description="Helical" evidence="8">
    <location>
        <begin position="155"/>
        <end position="178"/>
    </location>
</feature>
<dbReference type="EMBL" id="KY283560">
    <property type="protein sequence ID" value="AST36220.1"/>
    <property type="molecule type" value="mRNA"/>
</dbReference>
<evidence type="ECO:0000256" key="1">
    <source>
        <dbReference type="ARBA" id="ARBA00004651"/>
    </source>
</evidence>
<dbReference type="GO" id="GO:0043025">
    <property type="term" value="C:neuronal cell body"/>
    <property type="evidence" value="ECO:0007669"/>
    <property type="project" value="TreeGrafter"/>
</dbReference>
<feature type="transmembrane region" description="Helical" evidence="8">
    <location>
        <begin position="20"/>
        <end position="39"/>
    </location>
</feature>
<protein>
    <recommendedName>
        <fullName evidence="8">Gustatory receptor</fullName>
    </recommendedName>
</protein>
<proteinExistence type="evidence at transcript level"/>
<comment type="subcellular location">
    <subcellularLocation>
        <location evidence="1 8">Cell membrane</location>
        <topology evidence="1 8">Multi-pass membrane protein</topology>
    </subcellularLocation>
</comment>
<keyword evidence="2 8" id="KW-1003">Cell membrane</keyword>
<gene>
    <name evidence="9" type="primary">GR</name>
</gene>
<evidence type="ECO:0000313" key="9">
    <source>
        <dbReference type="EMBL" id="AST36220.1"/>
    </source>
</evidence>
<comment type="similarity">
    <text evidence="8">Belongs to the insect chemoreceptor superfamily. Gustatory receptor (GR) family.</text>
</comment>
<dbReference type="PANTHER" id="PTHR21143">
    <property type="entry name" value="INVERTEBRATE GUSTATORY RECEPTOR"/>
    <property type="match status" value="1"/>
</dbReference>
<dbReference type="GO" id="GO:0008049">
    <property type="term" value="P:male courtship behavior"/>
    <property type="evidence" value="ECO:0007669"/>
    <property type="project" value="TreeGrafter"/>
</dbReference>
<dbReference type="GO" id="GO:0007165">
    <property type="term" value="P:signal transduction"/>
    <property type="evidence" value="ECO:0007669"/>
    <property type="project" value="UniProtKB-KW"/>
</dbReference>
<dbReference type="Pfam" id="PF08395">
    <property type="entry name" value="7tm_7"/>
    <property type="match status" value="1"/>
</dbReference>
<dbReference type="PANTHER" id="PTHR21143:SF134">
    <property type="entry name" value="GUSTATORY RECEPTOR"/>
    <property type="match status" value="1"/>
</dbReference>
<keyword evidence="4 8" id="KW-1133">Transmembrane helix</keyword>
<dbReference type="GO" id="GO:0007635">
    <property type="term" value="P:chemosensory behavior"/>
    <property type="evidence" value="ECO:0007669"/>
    <property type="project" value="TreeGrafter"/>
</dbReference>
<keyword evidence="3 8" id="KW-0812">Transmembrane</keyword>
<keyword evidence="5 8" id="KW-0472">Membrane</keyword>
<evidence type="ECO:0000256" key="3">
    <source>
        <dbReference type="ARBA" id="ARBA00022692"/>
    </source>
</evidence>
<evidence type="ECO:0000256" key="2">
    <source>
        <dbReference type="ARBA" id="ARBA00022475"/>
    </source>
</evidence>
<organism evidence="9">
    <name type="scientific">Hedya nubiferana</name>
    <dbReference type="NCBI Taxonomy" id="572853"/>
    <lineage>
        <taxon>Eukaryota</taxon>
        <taxon>Metazoa</taxon>
        <taxon>Ecdysozoa</taxon>
        <taxon>Arthropoda</taxon>
        <taxon>Hexapoda</taxon>
        <taxon>Insecta</taxon>
        <taxon>Pterygota</taxon>
        <taxon>Neoptera</taxon>
        <taxon>Endopterygota</taxon>
        <taxon>Lepidoptera</taxon>
        <taxon>Glossata</taxon>
        <taxon>Ditrysia</taxon>
        <taxon>Tortricoidea</taxon>
        <taxon>Tortricidae</taxon>
        <taxon>Olethreutinae</taxon>
        <taxon>Olethreutini</taxon>
        <taxon>Hedya</taxon>
    </lineage>
</organism>
<evidence type="ECO:0000256" key="5">
    <source>
        <dbReference type="ARBA" id="ARBA00023136"/>
    </source>
</evidence>
<evidence type="ECO:0000256" key="6">
    <source>
        <dbReference type="ARBA" id="ARBA00023170"/>
    </source>
</evidence>
<evidence type="ECO:0000256" key="8">
    <source>
        <dbReference type="RuleBase" id="RU363108"/>
    </source>
</evidence>
<keyword evidence="6 8" id="KW-0675">Receptor</keyword>
<name>A0A223HCW4_9NEOP</name>
<keyword evidence="7 8" id="KW-0807">Transducer</keyword>
<feature type="transmembrane region" description="Helical" evidence="8">
    <location>
        <begin position="273"/>
        <end position="294"/>
    </location>
</feature>
<dbReference type="AlphaFoldDB" id="A0A223HCW4"/>
<reference evidence="9" key="1">
    <citation type="journal article" date="2017" name="Sci. Rep.">
        <title>Antennal transcriptomes of three tortricid moths reveal putative conserved chemosensory receptors for social and habitat olfactory cues.</title>
        <authorList>
            <person name="Gonzalez F."/>
            <person name="Witzgall P."/>
            <person name="Walker W.B."/>
        </authorList>
    </citation>
    <scope>NUCLEOTIDE SEQUENCE</scope>
</reference>
<feature type="transmembrane region" description="Helical" evidence="8">
    <location>
        <begin position="198"/>
        <end position="218"/>
    </location>
</feature>
<dbReference type="InterPro" id="IPR013604">
    <property type="entry name" value="7TM_chemorcpt"/>
</dbReference>
<sequence length="408" mass="46507">MFATLRKYFSPFVNHDEELSFLQIFKPLYGVLSIIGLFPQAIEFPDGKQCNKVVIKSTRINLACTLLIVLVIHGFLVLHLLELSVDSKNSSMTEDGMTVVNYTVGLIASVLFCTVSYFSVIRDRSLYITILNAMDDCWDRLAKEDRKVLLGRLRVQVNCVVLGSVLVTTILLNIATYTGDYNIWKMILVGLTFVLPEMIQFVVIAFYFVMALMLVALLKNIEEQFKTILRARNNVQKYCDKADVGLDIAMAEVRDVYVKTMGIKRQINRAFQAPIMVALLVSFHELISMPHMIYHGLAFQSNFSSHDIFECSCWLFNQLVKMYALAHSGSFLRSQVNRIGRTIHKIPTSADQDMKIFLEVQHFSSLMAFQETQITVYGYFSLDATLMFNIVVSATMYLVILVQLDKHD</sequence>
<feature type="transmembrane region" description="Helical" evidence="8">
    <location>
        <begin position="100"/>
        <end position="120"/>
    </location>
</feature>
<comment type="function">
    <text evidence="8">Gustatory receptor which mediates acceptance or avoidance behavior, depending on its substrates.</text>
</comment>